<dbReference type="KEGG" id="kse:Ksed_03160"/>
<feature type="domain" description="Methylated-DNA-[protein]-cysteine S-methyltransferase DNA binding" evidence="2">
    <location>
        <begin position="7"/>
        <end position="63"/>
    </location>
</feature>
<dbReference type="SUPFAM" id="SSF46767">
    <property type="entry name" value="Methylated DNA-protein cysteine methyltransferase, C-terminal domain"/>
    <property type="match status" value="1"/>
</dbReference>
<dbReference type="STRING" id="478801.Ksed_03160"/>
<dbReference type="CDD" id="cd06445">
    <property type="entry name" value="ATase"/>
    <property type="match status" value="1"/>
</dbReference>
<accession>C7NK06</accession>
<dbReference type="PANTHER" id="PTHR42942">
    <property type="entry name" value="6-O-METHYLGUANINE DNA METHYLTRANSFERASE"/>
    <property type="match status" value="1"/>
</dbReference>
<sequence length="113" mass="12480">MNELLVEKVLRCVELVPRGRVVAYGEVGRIVGTAARVVGAVMASHGHLVHWWRVTNHAGDLRPDLLARALPHWQEEGIAVKPNGLGCRIEEYRVDLDWLAAAWAEDAADLPEA</sequence>
<proteinExistence type="predicted"/>
<reference evidence="3 4" key="1">
    <citation type="journal article" date="2009" name="Stand. Genomic Sci.">
        <title>Complete genome sequence of Kytococcus sedentarius type strain (541).</title>
        <authorList>
            <person name="Sims D."/>
            <person name="Brettin T."/>
            <person name="Detter J.C."/>
            <person name="Han C."/>
            <person name="Lapidus A."/>
            <person name="Copeland A."/>
            <person name="Glavina Del Rio T."/>
            <person name="Nolan M."/>
            <person name="Chen F."/>
            <person name="Lucas S."/>
            <person name="Tice H."/>
            <person name="Cheng J.F."/>
            <person name="Bruce D."/>
            <person name="Goodwin L."/>
            <person name="Pitluck S."/>
            <person name="Ovchinnikova G."/>
            <person name="Pati A."/>
            <person name="Ivanova N."/>
            <person name="Mavrommatis K."/>
            <person name="Chen A."/>
            <person name="Palaniappan K."/>
            <person name="D'haeseleer P."/>
            <person name="Chain P."/>
            <person name="Bristow J."/>
            <person name="Eisen J.A."/>
            <person name="Markowitz V."/>
            <person name="Hugenholtz P."/>
            <person name="Schneider S."/>
            <person name="Goker M."/>
            <person name="Pukall R."/>
            <person name="Kyrpides N.C."/>
            <person name="Klenk H.P."/>
        </authorList>
    </citation>
    <scope>NUCLEOTIDE SEQUENCE [LARGE SCALE GENOMIC DNA]</scope>
    <source>
        <strain evidence="4">ATCC 14392 / DSM 20547 / JCM 11482 / CCUG 33030 / NBRC 15357 / NCTC 11040 / CCM 314 / 541</strain>
    </source>
</reference>
<name>C7NK06_KYTSD</name>
<keyword evidence="4" id="KW-1185">Reference proteome</keyword>
<dbReference type="GO" id="GO:0032259">
    <property type="term" value="P:methylation"/>
    <property type="evidence" value="ECO:0007669"/>
    <property type="project" value="UniProtKB-KW"/>
</dbReference>
<dbReference type="InterPro" id="IPR014048">
    <property type="entry name" value="MethylDNA_cys_MeTrfase_DNA-bd"/>
</dbReference>
<keyword evidence="3" id="KW-0489">Methyltransferase</keyword>
<dbReference type="Pfam" id="PF01035">
    <property type="entry name" value="DNA_binding_1"/>
    <property type="match status" value="1"/>
</dbReference>
<protein>
    <submittedName>
        <fullName evidence="3">Predicted methylated DNA-protein cysteine methyltransferase</fullName>
    </submittedName>
</protein>
<gene>
    <name evidence="3" type="ordered locus">Ksed_03160</name>
</gene>
<keyword evidence="3" id="KW-0808">Transferase</keyword>
<dbReference type="InterPro" id="IPR036217">
    <property type="entry name" value="MethylDNA_cys_MeTrfase_DNAb"/>
</dbReference>
<keyword evidence="1" id="KW-0227">DNA damage</keyword>
<dbReference type="AlphaFoldDB" id="C7NK06"/>
<evidence type="ECO:0000259" key="2">
    <source>
        <dbReference type="Pfam" id="PF01035"/>
    </source>
</evidence>
<evidence type="ECO:0000256" key="1">
    <source>
        <dbReference type="ARBA" id="ARBA00022763"/>
    </source>
</evidence>
<dbReference type="GO" id="GO:0008168">
    <property type="term" value="F:methyltransferase activity"/>
    <property type="evidence" value="ECO:0007669"/>
    <property type="project" value="UniProtKB-KW"/>
</dbReference>
<evidence type="ECO:0000313" key="4">
    <source>
        <dbReference type="Proteomes" id="UP000006666"/>
    </source>
</evidence>
<organism evidence="3 4">
    <name type="scientific">Kytococcus sedentarius (strain ATCC 14392 / DSM 20547 / JCM 11482 / CCUG 33030 / NBRC 15357 / NCTC 11040 / CCM 314 / 541)</name>
    <name type="common">Micrococcus sedentarius</name>
    <dbReference type="NCBI Taxonomy" id="478801"/>
    <lineage>
        <taxon>Bacteria</taxon>
        <taxon>Bacillati</taxon>
        <taxon>Actinomycetota</taxon>
        <taxon>Actinomycetes</taxon>
        <taxon>Micrococcales</taxon>
        <taxon>Kytococcaceae</taxon>
        <taxon>Kytococcus</taxon>
    </lineage>
</organism>
<dbReference type="PANTHER" id="PTHR42942:SF1">
    <property type="entry name" value="ALKYLTRANSFERASE-LIKE PROTEIN 1"/>
    <property type="match status" value="1"/>
</dbReference>
<dbReference type="GO" id="GO:0006281">
    <property type="term" value="P:DNA repair"/>
    <property type="evidence" value="ECO:0007669"/>
    <property type="project" value="InterPro"/>
</dbReference>
<dbReference type="eggNOG" id="COG3695">
    <property type="taxonomic scope" value="Bacteria"/>
</dbReference>
<dbReference type="EMBL" id="CP001686">
    <property type="protein sequence ID" value="ACV05393.1"/>
    <property type="molecule type" value="Genomic_DNA"/>
</dbReference>
<dbReference type="RefSeq" id="WP_012801811.1">
    <property type="nucleotide sequence ID" value="NC_013169.1"/>
</dbReference>
<dbReference type="HOGENOM" id="CLU_000445_52_5_11"/>
<dbReference type="InterPro" id="IPR036388">
    <property type="entry name" value="WH-like_DNA-bd_sf"/>
</dbReference>
<evidence type="ECO:0000313" key="3">
    <source>
        <dbReference type="EMBL" id="ACV05393.1"/>
    </source>
</evidence>
<dbReference type="Proteomes" id="UP000006666">
    <property type="component" value="Chromosome"/>
</dbReference>
<dbReference type="Gene3D" id="1.10.10.10">
    <property type="entry name" value="Winged helix-like DNA-binding domain superfamily/Winged helix DNA-binding domain"/>
    <property type="match status" value="1"/>
</dbReference>
<dbReference type="InterPro" id="IPR052520">
    <property type="entry name" value="ATL_DNA_repair"/>
</dbReference>